<evidence type="ECO:0000256" key="1">
    <source>
        <dbReference type="SAM" id="MobiDB-lite"/>
    </source>
</evidence>
<name>A0A5K7YSD6_9BACT</name>
<gene>
    <name evidence="2" type="ORF">DSCA_38210</name>
</gene>
<reference evidence="2 3" key="1">
    <citation type="submission" date="2019-11" db="EMBL/GenBank/DDBJ databases">
        <title>Comparative genomics of hydrocarbon-degrading Desulfosarcina strains.</title>
        <authorList>
            <person name="Watanabe M."/>
            <person name="Kojima H."/>
            <person name="Fukui M."/>
        </authorList>
    </citation>
    <scope>NUCLEOTIDE SEQUENCE [LARGE SCALE GENOMIC DNA]</scope>
    <source>
        <strain evidence="2 3">PL12</strain>
    </source>
</reference>
<organism evidence="2 3">
    <name type="scientific">Desulfosarcina alkanivorans</name>
    <dbReference type="NCBI Taxonomy" id="571177"/>
    <lineage>
        <taxon>Bacteria</taxon>
        <taxon>Pseudomonadati</taxon>
        <taxon>Thermodesulfobacteriota</taxon>
        <taxon>Desulfobacteria</taxon>
        <taxon>Desulfobacterales</taxon>
        <taxon>Desulfosarcinaceae</taxon>
        <taxon>Desulfosarcina</taxon>
    </lineage>
</organism>
<evidence type="ECO:0000313" key="3">
    <source>
        <dbReference type="Proteomes" id="UP000427906"/>
    </source>
</evidence>
<evidence type="ECO:0000313" key="2">
    <source>
        <dbReference type="EMBL" id="BBO69891.1"/>
    </source>
</evidence>
<feature type="region of interest" description="Disordered" evidence="1">
    <location>
        <begin position="1"/>
        <end position="29"/>
    </location>
</feature>
<dbReference type="EMBL" id="AP021874">
    <property type="protein sequence ID" value="BBO69891.1"/>
    <property type="molecule type" value="Genomic_DNA"/>
</dbReference>
<accession>A0A5K7YSD6</accession>
<dbReference type="KEGG" id="dalk:DSCA_38210"/>
<sequence length="58" mass="6262">MQEIAIHKAPHKSRDSEPQPASGKNRRLRKWSIMRHPGNAAIAGAAGSVHMLAHGNEG</sequence>
<protein>
    <submittedName>
        <fullName evidence="2">Uncharacterized protein</fullName>
    </submittedName>
</protein>
<dbReference type="Proteomes" id="UP000427906">
    <property type="component" value="Chromosome"/>
</dbReference>
<proteinExistence type="predicted"/>
<dbReference type="AlphaFoldDB" id="A0A5K7YSD6"/>
<keyword evidence="3" id="KW-1185">Reference proteome</keyword>